<evidence type="ECO:0000313" key="1">
    <source>
        <dbReference type="EMBL" id="KAJ1125334.1"/>
    </source>
</evidence>
<dbReference type="AlphaFoldDB" id="A0AAV7PDS5"/>
<dbReference type="Proteomes" id="UP001066276">
    <property type="component" value="Chromosome 7"/>
</dbReference>
<sequence length="77" mass="8532">MAAYPSLSAKISLPVRCKYGARPQARHFRSAILSLLQQGLLEKFVLRKKHGSMSAKSLKSQSIAPAGYPQYNLPDCR</sequence>
<protein>
    <submittedName>
        <fullName evidence="1">Uncharacterized protein</fullName>
    </submittedName>
</protein>
<keyword evidence="2" id="KW-1185">Reference proteome</keyword>
<accession>A0AAV7PDS5</accession>
<comment type="caution">
    <text evidence="1">The sequence shown here is derived from an EMBL/GenBank/DDBJ whole genome shotgun (WGS) entry which is preliminary data.</text>
</comment>
<reference evidence="1" key="1">
    <citation type="journal article" date="2022" name="bioRxiv">
        <title>Sequencing and chromosome-scale assembly of the giantPleurodeles waltlgenome.</title>
        <authorList>
            <person name="Brown T."/>
            <person name="Elewa A."/>
            <person name="Iarovenko S."/>
            <person name="Subramanian E."/>
            <person name="Araus A.J."/>
            <person name="Petzold A."/>
            <person name="Susuki M."/>
            <person name="Suzuki K.-i.T."/>
            <person name="Hayashi T."/>
            <person name="Toyoda A."/>
            <person name="Oliveira C."/>
            <person name="Osipova E."/>
            <person name="Leigh N.D."/>
            <person name="Simon A."/>
            <person name="Yun M.H."/>
        </authorList>
    </citation>
    <scope>NUCLEOTIDE SEQUENCE</scope>
    <source>
        <strain evidence="1">20211129_DDA</strain>
        <tissue evidence="1">Liver</tissue>
    </source>
</reference>
<organism evidence="1 2">
    <name type="scientific">Pleurodeles waltl</name>
    <name type="common">Iberian ribbed newt</name>
    <dbReference type="NCBI Taxonomy" id="8319"/>
    <lineage>
        <taxon>Eukaryota</taxon>
        <taxon>Metazoa</taxon>
        <taxon>Chordata</taxon>
        <taxon>Craniata</taxon>
        <taxon>Vertebrata</taxon>
        <taxon>Euteleostomi</taxon>
        <taxon>Amphibia</taxon>
        <taxon>Batrachia</taxon>
        <taxon>Caudata</taxon>
        <taxon>Salamandroidea</taxon>
        <taxon>Salamandridae</taxon>
        <taxon>Pleurodelinae</taxon>
        <taxon>Pleurodeles</taxon>
    </lineage>
</organism>
<name>A0AAV7PDS5_PLEWA</name>
<evidence type="ECO:0000313" key="2">
    <source>
        <dbReference type="Proteomes" id="UP001066276"/>
    </source>
</evidence>
<gene>
    <name evidence="1" type="ORF">NDU88_003766</name>
</gene>
<proteinExistence type="predicted"/>
<dbReference type="EMBL" id="JANPWB010000011">
    <property type="protein sequence ID" value="KAJ1125334.1"/>
    <property type="molecule type" value="Genomic_DNA"/>
</dbReference>